<dbReference type="InParanoid" id="A0A0C2W6R5"/>
<feature type="compositionally biased region" description="Polar residues" evidence="1">
    <location>
        <begin position="391"/>
        <end position="400"/>
    </location>
</feature>
<feature type="region of interest" description="Disordered" evidence="1">
    <location>
        <begin position="210"/>
        <end position="234"/>
    </location>
</feature>
<proteinExistence type="predicted"/>
<feature type="compositionally biased region" description="Basic and acidic residues" evidence="1">
    <location>
        <begin position="337"/>
        <end position="346"/>
    </location>
</feature>
<accession>A0A0C2W6R5</accession>
<dbReference type="AlphaFoldDB" id="A0A0C2W6R5"/>
<evidence type="ECO:0000256" key="1">
    <source>
        <dbReference type="SAM" id="MobiDB-lite"/>
    </source>
</evidence>
<feature type="region of interest" description="Disordered" evidence="1">
    <location>
        <begin position="337"/>
        <end position="400"/>
    </location>
</feature>
<gene>
    <name evidence="3" type="ORF">M378DRAFT_16735</name>
</gene>
<name>A0A0C2W6R5_AMAMK</name>
<dbReference type="Proteomes" id="UP000054549">
    <property type="component" value="Unassembled WGS sequence"/>
</dbReference>
<evidence type="ECO:0000256" key="2">
    <source>
        <dbReference type="SAM" id="SignalP"/>
    </source>
</evidence>
<feature type="chain" id="PRO_5002157822" evidence="2">
    <location>
        <begin position="19"/>
        <end position="427"/>
    </location>
</feature>
<reference evidence="3 4" key="1">
    <citation type="submission" date="2014-04" db="EMBL/GenBank/DDBJ databases">
        <title>Evolutionary Origins and Diversification of the Mycorrhizal Mutualists.</title>
        <authorList>
            <consortium name="DOE Joint Genome Institute"/>
            <consortium name="Mycorrhizal Genomics Consortium"/>
            <person name="Kohler A."/>
            <person name="Kuo A."/>
            <person name="Nagy L.G."/>
            <person name="Floudas D."/>
            <person name="Copeland A."/>
            <person name="Barry K.W."/>
            <person name="Cichocki N."/>
            <person name="Veneault-Fourrey C."/>
            <person name="LaButti K."/>
            <person name="Lindquist E.A."/>
            <person name="Lipzen A."/>
            <person name="Lundell T."/>
            <person name="Morin E."/>
            <person name="Murat C."/>
            <person name="Riley R."/>
            <person name="Ohm R."/>
            <person name="Sun H."/>
            <person name="Tunlid A."/>
            <person name="Henrissat B."/>
            <person name="Grigoriev I.V."/>
            <person name="Hibbett D.S."/>
            <person name="Martin F."/>
        </authorList>
    </citation>
    <scope>NUCLEOTIDE SEQUENCE [LARGE SCALE GENOMIC DNA]</scope>
    <source>
        <strain evidence="3 4">Koide BX008</strain>
    </source>
</reference>
<feature type="signal peptide" evidence="2">
    <location>
        <begin position="1"/>
        <end position="18"/>
    </location>
</feature>
<dbReference type="HOGENOM" id="CLU_642455_0_0_1"/>
<dbReference type="EMBL" id="KN818397">
    <property type="protein sequence ID" value="KIL56842.1"/>
    <property type="molecule type" value="Genomic_DNA"/>
</dbReference>
<organism evidence="3 4">
    <name type="scientific">Amanita muscaria (strain Koide BX008)</name>
    <dbReference type="NCBI Taxonomy" id="946122"/>
    <lineage>
        <taxon>Eukaryota</taxon>
        <taxon>Fungi</taxon>
        <taxon>Dikarya</taxon>
        <taxon>Basidiomycota</taxon>
        <taxon>Agaricomycotina</taxon>
        <taxon>Agaricomycetes</taxon>
        <taxon>Agaricomycetidae</taxon>
        <taxon>Agaricales</taxon>
        <taxon>Pluteineae</taxon>
        <taxon>Amanitaceae</taxon>
        <taxon>Amanita</taxon>
    </lineage>
</organism>
<evidence type="ECO:0000313" key="4">
    <source>
        <dbReference type="Proteomes" id="UP000054549"/>
    </source>
</evidence>
<sequence>MFLTLSLVAAHFMVKTSILNPQRTKPLRFAPLWVKEDTASLVNFDHESISTASIASNDKVNLPPSSSHTTEEDPFRLVTPTQNHSKMRKISARSLQEVGFIQLRVLVDLSKLLRFLHTERSKGSLHFTSKVSKHVRLGHSVIKKLDDTLKEIARISPEYTSSSQQRIQEAVLELIDSDMDFTSNADSVANKEDMQECVIKEEVLSQHELLSQHEDESQSPNQWIPNRELPHPSRLSREDPEVLLSMRHQDQSIVTVLRPQQNLILRSHAQHAHLPPPHQASVEIPLPSTQTHAANVNQELETLIIQKENERKQAQEKHHLLQEERAKLEAAATKQLELDKERERQQDLSSIEGTPKFQSDQLRTMYEQFTRERQNQSEGVGTSKGKKRDPTFSSNFDNLQDMVNSPTLRAIKVKDNYLFAPIIVYFT</sequence>
<protein>
    <submittedName>
        <fullName evidence="3">Uncharacterized protein</fullName>
    </submittedName>
</protein>
<keyword evidence="4" id="KW-1185">Reference proteome</keyword>
<keyword evidence="2" id="KW-0732">Signal</keyword>
<feature type="compositionally biased region" description="Polar residues" evidence="1">
    <location>
        <begin position="347"/>
        <end position="362"/>
    </location>
</feature>
<evidence type="ECO:0000313" key="3">
    <source>
        <dbReference type="EMBL" id="KIL56842.1"/>
    </source>
</evidence>